<keyword evidence="1" id="KW-0812">Transmembrane</keyword>
<sequence length="56" mass="6527">NRMYCHFFLIVSPFLPLDGRVSHSTTGIFYVSLISRLLLLFTGVITHSFHWLYPLV</sequence>
<organism evidence="2 3">
    <name type="scientific">Aspergillus parasiticus</name>
    <dbReference type="NCBI Taxonomy" id="5067"/>
    <lineage>
        <taxon>Eukaryota</taxon>
        <taxon>Fungi</taxon>
        <taxon>Dikarya</taxon>
        <taxon>Ascomycota</taxon>
        <taxon>Pezizomycotina</taxon>
        <taxon>Eurotiomycetes</taxon>
        <taxon>Eurotiomycetidae</taxon>
        <taxon>Eurotiales</taxon>
        <taxon>Aspergillaceae</taxon>
        <taxon>Aspergillus</taxon>
        <taxon>Aspergillus subgen. Circumdati</taxon>
    </lineage>
</organism>
<feature type="non-terminal residue" evidence="2">
    <location>
        <position position="1"/>
    </location>
</feature>
<dbReference type="VEuPathDB" id="FungiDB:BDV34DRAFT_186848"/>
<feature type="transmembrane region" description="Helical" evidence="1">
    <location>
        <begin position="29"/>
        <end position="53"/>
    </location>
</feature>
<evidence type="ECO:0008006" key="4">
    <source>
        <dbReference type="Google" id="ProtNLM"/>
    </source>
</evidence>
<proteinExistence type="predicted"/>
<dbReference type="Proteomes" id="UP000326532">
    <property type="component" value="Unassembled WGS sequence"/>
</dbReference>
<evidence type="ECO:0000313" key="3">
    <source>
        <dbReference type="Proteomes" id="UP000326532"/>
    </source>
</evidence>
<accession>A0A5N6E286</accession>
<keyword evidence="3" id="KW-1185">Reference proteome</keyword>
<keyword evidence="1" id="KW-0472">Membrane</keyword>
<reference evidence="2 3" key="1">
    <citation type="submission" date="2019-04" db="EMBL/GenBank/DDBJ databases">
        <title>Fungal friends and foes A comparative genomics study of 23 Aspergillus species from section Flavi.</title>
        <authorList>
            <consortium name="DOE Joint Genome Institute"/>
            <person name="Kjaerbolling I."/>
            <person name="Vesth T.C."/>
            <person name="Frisvad J.C."/>
            <person name="Nybo J.L."/>
            <person name="Theobald S."/>
            <person name="Kildgaard S."/>
            <person name="Petersen T.I."/>
            <person name="Kuo A."/>
            <person name="Sato A."/>
            <person name="Lyhne E.K."/>
            <person name="Kogle M.E."/>
            <person name="Wiebenga A."/>
            <person name="Kun R.S."/>
            <person name="Lubbers R.J."/>
            <person name="Makela M.R."/>
            <person name="Barry K."/>
            <person name="Chovatia M."/>
            <person name="Clum A."/>
            <person name="Daum C."/>
            <person name="Haridas S."/>
            <person name="He G."/>
            <person name="LaButti K."/>
            <person name="Lipzen A."/>
            <person name="Mondo S."/>
            <person name="Pangilinan J."/>
            <person name="Riley R."/>
            <person name="Salamov A."/>
            <person name="Simmons B.A."/>
            <person name="Magnuson J.K."/>
            <person name="Henrissat B."/>
            <person name="Mortensen U.H."/>
            <person name="Larsen T.O."/>
            <person name="De vries R.P."/>
            <person name="Grigoriev I.V."/>
            <person name="Machida M."/>
            <person name="Baker S.E."/>
            <person name="Andersen M.R."/>
        </authorList>
    </citation>
    <scope>NUCLEOTIDE SEQUENCE [LARGE SCALE GENOMIC DNA]</scope>
    <source>
        <strain evidence="2 3">CBS 117618</strain>
    </source>
</reference>
<evidence type="ECO:0000256" key="1">
    <source>
        <dbReference type="SAM" id="Phobius"/>
    </source>
</evidence>
<dbReference type="EMBL" id="ML734942">
    <property type="protein sequence ID" value="KAB8210500.1"/>
    <property type="molecule type" value="Genomic_DNA"/>
</dbReference>
<gene>
    <name evidence="2" type="ORF">BDV34DRAFT_186848</name>
</gene>
<protein>
    <recommendedName>
        <fullName evidence="4">Cytochrome b</fullName>
    </recommendedName>
</protein>
<name>A0A5N6E286_ASPPA</name>
<keyword evidence="1" id="KW-1133">Transmembrane helix</keyword>
<dbReference type="AlphaFoldDB" id="A0A5N6E286"/>
<evidence type="ECO:0000313" key="2">
    <source>
        <dbReference type="EMBL" id="KAB8210500.1"/>
    </source>
</evidence>